<dbReference type="GeneID" id="20716559"/>
<organism evidence="2 3">
    <name type="scientific">Theileria orientalis strain Shintoku</name>
    <dbReference type="NCBI Taxonomy" id="869250"/>
    <lineage>
        <taxon>Eukaryota</taxon>
        <taxon>Sar</taxon>
        <taxon>Alveolata</taxon>
        <taxon>Apicomplexa</taxon>
        <taxon>Aconoidasida</taxon>
        <taxon>Piroplasmida</taxon>
        <taxon>Theileriidae</taxon>
        <taxon>Theileria</taxon>
    </lineage>
</organism>
<dbReference type="RefSeq" id="XP_009692432.1">
    <property type="nucleotide sequence ID" value="XM_009694137.1"/>
</dbReference>
<evidence type="ECO:0000256" key="1">
    <source>
        <dbReference type="SAM" id="MobiDB-lite"/>
    </source>
</evidence>
<feature type="compositionally biased region" description="Polar residues" evidence="1">
    <location>
        <begin position="49"/>
        <end position="59"/>
    </location>
</feature>
<accession>J4C4G2</accession>
<dbReference type="VEuPathDB" id="PiroplasmaDB:TOT_040000501"/>
<dbReference type="eggNOG" id="ENOG502QXKN">
    <property type="taxonomic scope" value="Eukaryota"/>
</dbReference>
<feature type="compositionally biased region" description="Polar residues" evidence="1">
    <location>
        <begin position="212"/>
        <end position="234"/>
    </location>
</feature>
<dbReference type="KEGG" id="tot:TOT_040000501"/>
<feature type="region of interest" description="Disordered" evidence="1">
    <location>
        <begin position="212"/>
        <end position="241"/>
    </location>
</feature>
<reference evidence="2 3" key="1">
    <citation type="journal article" date="2012" name="MBio">
        <title>Comparative genome analysis of three eukaryotic parasites with differing abilities to transform leukocytes reveals key mediators of Theileria-induced leukocyte transformation.</title>
        <authorList>
            <person name="Hayashida K."/>
            <person name="Hara Y."/>
            <person name="Abe T."/>
            <person name="Yamasaki C."/>
            <person name="Toyoda A."/>
            <person name="Kosuge T."/>
            <person name="Suzuki Y."/>
            <person name="Sato Y."/>
            <person name="Kawashima S."/>
            <person name="Katayama T."/>
            <person name="Wakaguri H."/>
            <person name="Inoue N."/>
            <person name="Homma K."/>
            <person name="Tada-Umezaki M."/>
            <person name="Yagi Y."/>
            <person name="Fujii Y."/>
            <person name="Habara T."/>
            <person name="Kanehisa M."/>
            <person name="Watanabe H."/>
            <person name="Ito K."/>
            <person name="Gojobori T."/>
            <person name="Sugawara H."/>
            <person name="Imanishi T."/>
            <person name="Weir W."/>
            <person name="Gardner M."/>
            <person name="Pain A."/>
            <person name="Shiels B."/>
            <person name="Hattori M."/>
            <person name="Nene V."/>
            <person name="Sugimoto C."/>
        </authorList>
    </citation>
    <scope>NUCLEOTIDE SEQUENCE [LARGE SCALE GENOMIC DNA]</scope>
    <source>
        <strain evidence="2 3">Shintoku</strain>
    </source>
</reference>
<dbReference type="Proteomes" id="UP000003786">
    <property type="component" value="Chromosome 4"/>
</dbReference>
<proteinExistence type="predicted"/>
<feature type="region of interest" description="Disordered" evidence="1">
    <location>
        <begin position="1"/>
        <end position="65"/>
    </location>
</feature>
<evidence type="ECO:0000313" key="2">
    <source>
        <dbReference type="EMBL" id="BAM42131.1"/>
    </source>
</evidence>
<sequence>MDNLSFEFKNKRSLSGNHEVQSGADNPNENNDNGYTSGSFCDNNEDSVKINTEGGQTSFHGELESVTGSNDNEFKFIELETYRIIITKVYKIFSSENYDKFDSPFEKLEGSDSKDNDGDSSVASSKSEKSIDSLRVNLDSQISLNSATVGDNSIGSGRMESYKTTNTSVESDVDKSPLIKVEPTFKYNTKGTDYSDVLSTKVEGPADCTVYNQDSTPSRSLEVNSDNPHGSANESMDDVASDNSVTGYSDIYFNEVKSTDGKVGYKIVKLKGDEEVNYGSDAGDQDVVGISEYTPNNDGGTDHRSGFDNISKKDLDEGFDVPDYSPTHKTYNYIPTPDCHDDAGVCGGELTNLIRGTGRLHGFKINNRGVNVPLFLNVGTRESVYSGQAFVSNTKIGLFKISVVEPIEPKVNLASKIVNLVGLNNYRENSCRCTNLTAALALKKAIPVTGEVVNNVFNRLEGYKPMPWINPLKSYVYEQLDNVTRTVNSIETPEVVVCDFHKNLFSHRVDRTRFGKDLFCQLKYISTIGMEVPVRVDKNGFTSGSNVSSFFNGFHEQLLCVGDTSRLGKLDLHNNHKFTFIIRRVKGSRYGKNFTILNTTSGQHLCLDMLTHELRFEEECKFSKYLVPAIFKIIPLPDIIEAVSKNVFDCFSPVGSHCPDASLSSGEELDLPGDKMVRYPTCMSTTDQYVNIA</sequence>
<keyword evidence="3" id="KW-1185">Reference proteome</keyword>
<feature type="compositionally biased region" description="Polar residues" evidence="1">
    <location>
        <begin position="13"/>
        <end position="42"/>
    </location>
</feature>
<name>J4C4G2_THEOR</name>
<feature type="region of interest" description="Disordered" evidence="1">
    <location>
        <begin position="107"/>
        <end position="130"/>
    </location>
</feature>
<feature type="compositionally biased region" description="Basic and acidic residues" evidence="1">
    <location>
        <begin position="107"/>
        <end position="117"/>
    </location>
</feature>
<evidence type="ECO:0000313" key="3">
    <source>
        <dbReference type="Proteomes" id="UP000003786"/>
    </source>
</evidence>
<dbReference type="AlphaFoldDB" id="J4C4G2"/>
<dbReference type="EMBL" id="AP011949">
    <property type="protein sequence ID" value="BAM42131.1"/>
    <property type="molecule type" value="Genomic_DNA"/>
</dbReference>
<dbReference type="OrthoDB" id="366379at2759"/>
<protein>
    <submittedName>
        <fullName evidence="2">Uncharacterized protein</fullName>
    </submittedName>
</protein>
<gene>
    <name evidence="2" type="ORF">TOT_040000501</name>
</gene>